<organism evidence="3 4">
    <name type="scientific">Kineosporia corallincola</name>
    <dbReference type="NCBI Taxonomy" id="2835133"/>
    <lineage>
        <taxon>Bacteria</taxon>
        <taxon>Bacillati</taxon>
        <taxon>Actinomycetota</taxon>
        <taxon>Actinomycetes</taxon>
        <taxon>Kineosporiales</taxon>
        <taxon>Kineosporiaceae</taxon>
        <taxon>Kineosporia</taxon>
    </lineage>
</organism>
<sequence length="616" mass="67203">MKDLDSVVSPSPSATTLDRLLGQEPDDPTDTMLLERITDCERLIRRLDAVKATAVARLVGQTSPARRGSRRKDSDAAPSTIEPTTLVTAMLGPRLALSPDRAAGMVRASTELVKDLPGIHDLMRSGLLDWIRARLISDLLHYTPEAPAWFRPGCEQWLIIEERVKAVAPSKTYPELKRMIKQLLLGLDPAAANSRHSAAARERSVRVEPLPDGMAGVFGRLPAESGQKMDGVLDAFADARKEDAKANGITEPRTHQQLRADAFAAVWDALAEGVDLPLARDSRHDVPTTPDGLAQEQPHTGAAQDPCPTCGRRELEETLDAHESHQRQDLADFGLSPVPPGRIPAWWTIPSLPRRKGKGPHVVVTLTDTTLLGLDDTPGLLQGHGPIPADLARRLAATPARITLLVLPGAGRPLSEPDSGCAYGRDHDTDEAQRYRFSQSLIDDITARSQECTYPGCLCPASLCDLDHLQPFGKGGVTCVCNVFPACRRHHRMKTFGGWSARLSEPADPFPPGTIVWTDPGGIEHPGLPPDLPGCPNWALPTPVPLPDGDDGIPDLEDAMTSDEREAERLRRWERAAEQDTDRAERRLRADQQAQAWLRQSARSPQAPTELGEPPF</sequence>
<dbReference type="InterPro" id="IPR003615">
    <property type="entry name" value="HNH_nuc"/>
</dbReference>
<name>A0ABS5TNQ9_9ACTN</name>
<accession>A0ABS5TNQ9</accession>
<dbReference type="CDD" id="cd00085">
    <property type="entry name" value="HNHc"/>
    <property type="match status" value="1"/>
</dbReference>
<dbReference type="Gene3D" id="1.10.30.50">
    <property type="match status" value="1"/>
</dbReference>
<evidence type="ECO:0000256" key="1">
    <source>
        <dbReference type="SAM" id="MobiDB-lite"/>
    </source>
</evidence>
<feature type="region of interest" description="Disordered" evidence="1">
    <location>
        <begin position="543"/>
        <end position="616"/>
    </location>
</feature>
<gene>
    <name evidence="3" type="ORF">KIH74_26190</name>
</gene>
<dbReference type="Proteomes" id="UP001197247">
    <property type="component" value="Unassembled WGS sequence"/>
</dbReference>
<feature type="region of interest" description="Disordered" evidence="1">
    <location>
        <begin position="1"/>
        <end position="30"/>
    </location>
</feature>
<evidence type="ECO:0000313" key="4">
    <source>
        <dbReference type="Proteomes" id="UP001197247"/>
    </source>
</evidence>
<feature type="domain" description="DUF222" evidence="2">
    <location>
        <begin position="37"/>
        <end position="270"/>
    </location>
</feature>
<reference evidence="3 4" key="1">
    <citation type="submission" date="2021-05" db="EMBL/GenBank/DDBJ databases">
        <title>Kineosporia and Streptomyces sp. nov. two new marine actinobacteria isolated from Coral.</title>
        <authorList>
            <person name="Buangrab K."/>
            <person name="Sutthacheep M."/>
            <person name="Yeemin T."/>
            <person name="Harunari E."/>
            <person name="Igarashi Y."/>
            <person name="Kanchanasin P."/>
            <person name="Tanasupawat S."/>
            <person name="Phongsopitanun W."/>
        </authorList>
    </citation>
    <scope>NUCLEOTIDE SEQUENCE [LARGE SCALE GENOMIC DNA]</scope>
    <source>
        <strain evidence="3 4">J2-2</strain>
    </source>
</reference>
<comment type="caution">
    <text evidence="3">The sequence shown here is derived from an EMBL/GenBank/DDBJ whole genome shotgun (WGS) entry which is preliminary data.</text>
</comment>
<dbReference type="InterPro" id="IPR003870">
    <property type="entry name" value="DUF222"/>
</dbReference>
<evidence type="ECO:0000313" key="3">
    <source>
        <dbReference type="EMBL" id="MBT0772463.1"/>
    </source>
</evidence>
<protein>
    <submittedName>
        <fullName evidence="3">DUF222 domain-containing protein</fullName>
    </submittedName>
</protein>
<evidence type="ECO:0000259" key="2">
    <source>
        <dbReference type="Pfam" id="PF02720"/>
    </source>
</evidence>
<feature type="compositionally biased region" description="Basic and acidic residues" evidence="1">
    <location>
        <begin position="562"/>
        <end position="590"/>
    </location>
</feature>
<dbReference type="EMBL" id="JAHBAY010000012">
    <property type="protein sequence ID" value="MBT0772463.1"/>
    <property type="molecule type" value="Genomic_DNA"/>
</dbReference>
<dbReference type="RefSeq" id="WP_214158989.1">
    <property type="nucleotide sequence ID" value="NZ_JAHBAY010000012.1"/>
</dbReference>
<dbReference type="Pfam" id="PF02720">
    <property type="entry name" value="DUF222"/>
    <property type="match status" value="1"/>
</dbReference>
<feature type="region of interest" description="Disordered" evidence="1">
    <location>
        <begin position="280"/>
        <end position="309"/>
    </location>
</feature>
<keyword evidence="4" id="KW-1185">Reference proteome</keyword>
<feature type="region of interest" description="Disordered" evidence="1">
    <location>
        <begin position="61"/>
        <end position="82"/>
    </location>
</feature>
<feature type="compositionally biased region" description="Acidic residues" evidence="1">
    <location>
        <begin position="548"/>
        <end position="561"/>
    </location>
</feature>
<proteinExistence type="predicted"/>